<evidence type="ECO:0000256" key="14">
    <source>
        <dbReference type="ARBA" id="ARBA00022786"/>
    </source>
</evidence>
<dbReference type="GO" id="GO:0005546">
    <property type="term" value="F:phosphatidylinositol-4,5-bisphosphate binding"/>
    <property type="evidence" value="ECO:0007669"/>
    <property type="project" value="TreeGrafter"/>
</dbReference>
<evidence type="ECO:0000259" key="18">
    <source>
        <dbReference type="PROSITE" id="PS50089"/>
    </source>
</evidence>
<dbReference type="InterPro" id="IPR019160">
    <property type="entry name" value="Sec3_CC"/>
</dbReference>
<keyword evidence="11" id="KW-0479">Metal-binding</keyword>
<comment type="cofactor">
    <cofactor evidence="2">
        <name>Zn(2+)</name>
        <dbReference type="ChEBI" id="CHEBI:29105"/>
    </cofactor>
</comment>
<dbReference type="InterPro" id="IPR048962">
    <property type="entry name" value="ARIH1-like_UBL"/>
</dbReference>
<comment type="pathway">
    <text evidence="4">Protein modification; protein ubiquitination.</text>
</comment>
<evidence type="ECO:0000259" key="19">
    <source>
        <dbReference type="PROSITE" id="PS51873"/>
    </source>
</evidence>
<keyword evidence="16" id="KW-0175">Coiled coil</keyword>
<dbReference type="EC" id="2.3.2.31" evidence="7"/>
<evidence type="ECO:0000256" key="2">
    <source>
        <dbReference type="ARBA" id="ARBA00001947"/>
    </source>
</evidence>
<comment type="catalytic activity">
    <reaction evidence="1">
        <text>[E2 ubiquitin-conjugating enzyme]-S-ubiquitinyl-L-cysteine + [acceptor protein]-L-lysine = [E2 ubiquitin-conjugating enzyme]-L-cysteine + [acceptor protein]-N(6)-ubiquitinyl-L-lysine.</text>
        <dbReference type="EC" id="2.3.2.31"/>
    </reaction>
</comment>
<dbReference type="Pfam" id="PF01485">
    <property type="entry name" value="IBR"/>
    <property type="match status" value="2"/>
</dbReference>
<dbReference type="SMART" id="SM01313">
    <property type="entry name" value="Sec3-PIP2_bind"/>
    <property type="match status" value="1"/>
</dbReference>
<dbReference type="InterPro" id="IPR048628">
    <property type="entry name" value="Sec3_C"/>
</dbReference>
<dbReference type="Pfam" id="PF15277">
    <property type="entry name" value="Sec3-PIP2_bind"/>
    <property type="match status" value="1"/>
</dbReference>
<dbReference type="InterPro" id="IPR013083">
    <property type="entry name" value="Znf_RING/FYVE/PHD"/>
</dbReference>
<keyword evidence="9" id="KW-0268">Exocytosis</keyword>
<dbReference type="SMART" id="SM00647">
    <property type="entry name" value="IBR"/>
    <property type="match status" value="3"/>
</dbReference>
<dbReference type="Pfam" id="PF19422">
    <property type="entry name" value="Ariadne"/>
    <property type="match status" value="1"/>
</dbReference>
<evidence type="ECO:0000256" key="11">
    <source>
        <dbReference type="ARBA" id="ARBA00022723"/>
    </source>
</evidence>
<evidence type="ECO:0000256" key="12">
    <source>
        <dbReference type="ARBA" id="ARBA00022737"/>
    </source>
</evidence>
<name>A0A498HT48_MALDO</name>
<evidence type="ECO:0000256" key="7">
    <source>
        <dbReference type="ARBA" id="ARBA00012251"/>
    </source>
</evidence>
<dbReference type="GO" id="GO:0061630">
    <property type="term" value="F:ubiquitin protein ligase activity"/>
    <property type="evidence" value="ECO:0007669"/>
    <property type="project" value="UniProtKB-EC"/>
</dbReference>
<dbReference type="Pfam" id="PF22605">
    <property type="entry name" value="IBR_2"/>
    <property type="match status" value="1"/>
</dbReference>
<dbReference type="Pfam" id="PF09763">
    <property type="entry name" value="Sec3_CC"/>
    <property type="match status" value="1"/>
</dbReference>
<dbReference type="FunFam" id="1.20.120.1750:FF:000027">
    <property type="entry name" value="RBR-type E3 ubiquitin transferase"/>
    <property type="match status" value="1"/>
</dbReference>
<keyword evidence="10" id="KW-0808">Transferase</keyword>
<evidence type="ECO:0000256" key="10">
    <source>
        <dbReference type="ARBA" id="ARBA00022679"/>
    </source>
</evidence>
<dbReference type="GO" id="GO:0000145">
    <property type="term" value="C:exocyst"/>
    <property type="evidence" value="ECO:0007669"/>
    <property type="project" value="InterPro"/>
</dbReference>
<evidence type="ECO:0000256" key="16">
    <source>
        <dbReference type="ARBA" id="ARBA00023054"/>
    </source>
</evidence>
<dbReference type="Gene3D" id="1.20.120.1750">
    <property type="match status" value="2"/>
</dbReference>
<gene>
    <name evidence="20" type="ORF">DVH24_012836</name>
</gene>
<dbReference type="SUPFAM" id="SSF57850">
    <property type="entry name" value="RING/U-box"/>
    <property type="match status" value="6"/>
</dbReference>
<dbReference type="InterPro" id="IPR028258">
    <property type="entry name" value="Sec3-PIP2_bind"/>
</dbReference>
<comment type="similarity">
    <text evidence="5">Belongs to the RBR family. Ariadne subfamily.</text>
</comment>
<dbReference type="PANTHER" id="PTHR16092:SF14">
    <property type="entry name" value="EXOCYST COMPLEX COMPONENT 1 ISOFORM X1"/>
    <property type="match status" value="1"/>
</dbReference>
<protein>
    <recommendedName>
        <fullName evidence="7">RBR-type E3 ubiquitin transferase</fullName>
        <ecNumber evidence="7">2.3.2.31</ecNumber>
    </recommendedName>
</protein>
<dbReference type="InterPro" id="IPR001841">
    <property type="entry name" value="Znf_RING"/>
</dbReference>
<feature type="domain" description="RING-type" evidence="19">
    <location>
        <begin position="1011"/>
        <end position="1230"/>
    </location>
</feature>
<dbReference type="GO" id="GO:0008270">
    <property type="term" value="F:zinc ion binding"/>
    <property type="evidence" value="ECO:0007669"/>
    <property type="project" value="UniProtKB-KW"/>
</dbReference>
<evidence type="ECO:0000313" key="20">
    <source>
        <dbReference type="EMBL" id="RXH73152.1"/>
    </source>
</evidence>
<dbReference type="CDD" id="cd20346">
    <property type="entry name" value="BRcat_RBR_ANKIB1"/>
    <property type="match status" value="2"/>
</dbReference>
<dbReference type="Proteomes" id="UP000290289">
    <property type="component" value="Chromosome 15"/>
</dbReference>
<dbReference type="GO" id="GO:0006893">
    <property type="term" value="P:Golgi to plasma membrane transport"/>
    <property type="evidence" value="ECO:0007669"/>
    <property type="project" value="TreeGrafter"/>
</dbReference>
<feature type="domain" description="RING-type" evidence="18">
    <location>
        <begin position="1650"/>
        <end position="1696"/>
    </location>
</feature>
<dbReference type="EMBL" id="RDQH01000341">
    <property type="protein sequence ID" value="RXH73152.1"/>
    <property type="molecule type" value="Genomic_DNA"/>
</dbReference>
<evidence type="ECO:0000256" key="17">
    <source>
        <dbReference type="PROSITE-ProRule" id="PRU00175"/>
    </source>
</evidence>
<feature type="domain" description="RING-type" evidence="19">
    <location>
        <begin position="1646"/>
        <end position="1872"/>
    </location>
</feature>
<dbReference type="STRING" id="3750.A0A498HT48"/>
<organism evidence="20 21">
    <name type="scientific">Malus domestica</name>
    <name type="common">Apple</name>
    <name type="synonym">Pyrus malus</name>
    <dbReference type="NCBI Taxonomy" id="3750"/>
    <lineage>
        <taxon>Eukaryota</taxon>
        <taxon>Viridiplantae</taxon>
        <taxon>Streptophyta</taxon>
        <taxon>Embryophyta</taxon>
        <taxon>Tracheophyta</taxon>
        <taxon>Spermatophyta</taxon>
        <taxon>Magnoliopsida</taxon>
        <taxon>eudicotyledons</taxon>
        <taxon>Gunneridae</taxon>
        <taxon>Pentapetalae</taxon>
        <taxon>rosids</taxon>
        <taxon>fabids</taxon>
        <taxon>Rosales</taxon>
        <taxon>Rosaceae</taxon>
        <taxon>Amygdaloideae</taxon>
        <taxon>Maleae</taxon>
        <taxon>Malus</taxon>
    </lineage>
</organism>
<dbReference type="GO" id="GO:0006887">
    <property type="term" value="P:exocytosis"/>
    <property type="evidence" value="ECO:0007669"/>
    <property type="project" value="UniProtKB-KW"/>
</dbReference>
<proteinExistence type="inferred from homology"/>
<evidence type="ECO:0000256" key="3">
    <source>
        <dbReference type="ARBA" id="ARBA00003976"/>
    </source>
</evidence>
<evidence type="ECO:0000313" key="21">
    <source>
        <dbReference type="Proteomes" id="UP000290289"/>
    </source>
</evidence>
<evidence type="ECO:0000256" key="15">
    <source>
        <dbReference type="ARBA" id="ARBA00022833"/>
    </source>
</evidence>
<comment type="function">
    <text evidence="3">Might act as an E3 ubiquitin-protein ligase, or as part of E3 complex, which accepts ubiquitin from specific E2 ubiquitin-conjugating enzymes and then transfers it to substrates.</text>
</comment>
<dbReference type="Pfam" id="PF21235">
    <property type="entry name" value="UBA_ARI1"/>
    <property type="match status" value="1"/>
</dbReference>
<keyword evidence="15" id="KW-0862">Zinc</keyword>
<dbReference type="PANTHER" id="PTHR16092">
    <property type="entry name" value="SEC3/SYNTAXIN-RELATED"/>
    <property type="match status" value="1"/>
</dbReference>
<evidence type="ECO:0000256" key="1">
    <source>
        <dbReference type="ARBA" id="ARBA00001798"/>
    </source>
</evidence>
<evidence type="ECO:0000256" key="8">
    <source>
        <dbReference type="ARBA" id="ARBA00022448"/>
    </source>
</evidence>
<keyword evidence="21" id="KW-1185">Reference proteome</keyword>
<dbReference type="InterPro" id="IPR044066">
    <property type="entry name" value="TRIAD_supradom"/>
</dbReference>
<comment type="caution">
    <text evidence="20">The sequence shown here is derived from an EMBL/GenBank/DDBJ whole genome shotgun (WGS) entry which is preliminary data.</text>
</comment>
<keyword evidence="13 17" id="KW-0863">Zinc-finger</keyword>
<dbReference type="InterPro" id="IPR045840">
    <property type="entry name" value="Ariadne"/>
</dbReference>
<keyword evidence="12" id="KW-0677">Repeat</keyword>
<dbReference type="PROSITE" id="PS51873">
    <property type="entry name" value="TRIAD"/>
    <property type="match status" value="2"/>
</dbReference>
<evidence type="ECO:0000256" key="9">
    <source>
        <dbReference type="ARBA" id="ARBA00022483"/>
    </source>
</evidence>
<comment type="similarity">
    <text evidence="6">Belongs to the SEC3 family.</text>
</comment>
<keyword evidence="14" id="KW-0833">Ubl conjugation pathway</keyword>
<dbReference type="FunFam" id="3.30.40.10:FF:000019">
    <property type="entry name" value="RBR-type E3 ubiquitin transferase"/>
    <property type="match status" value="2"/>
</dbReference>
<dbReference type="PROSITE" id="PS50089">
    <property type="entry name" value="ZF_RING_2"/>
    <property type="match status" value="1"/>
</dbReference>
<dbReference type="Gene3D" id="3.30.40.10">
    <property type="entry name" value="Zinc/RING finger domain, C3HC4 (zinc finger)"/>
    <property type="match status" value="2"/>
</dbReference>
<evidence type="ECO:0000256" key="4">
    <source>
        <dbReference type="ARBA" id="ARBA00004906"/>
    </source>
</evidence>
<dbReference type="GO" id="GO:0005886">
    <property type="term" value="C:plasma membrane"/>
    <property type="evidence" value="ECO:0007669"/>
    <property type="project" value="TreeGrafter"/>
</dbReference>
<accession>A0A498HT48</accession>
<evidence type="ECO:0000256" key="5">
    <source>
        <dbReference type="ARBA" id="ARBA00005884"/>
    </source>
</evidence>
<sequence>MAKSSADDQELRRACEAAIESTKQSVVVSIRVAKSRGIWGKTHKLGRDMAKPRVLALSVKTKGQRTQAFLRVLKYSTGGVLEPAKLYKLKHLSKVEVLTNDPSGCTFTLGFDNLRSQSVAPPQWTMRNIDDRNRLLLCILNICKDALGHLPKVVGIDVVEMALWAKENTPAVTSQVKEQMGPAASTVTESDLKVTVEKELVSQAEEEDMEALLGTYVMGIGEAEAFSERLKRELLALEAANVHAILESEPLIDEVLQGLEAATNCVDDMDEWLGIFNVKLRHMREDIESIETRNNKLEMQSVNNRALIYELDKLLLGLRVPSQYAACLTGGSFDEARMLQNIEACEWLAGALRSLEVPNLDPIYANMRAVKEKRAELEKLKSTFVRRASEFLRNYFASLVDFMISDKSYFSQRGQLKRPDHADLRYKCRTYARLLQHLKSLDNNCMGTLRKAYCSSLNLLLRREAREFANELRASTKASRNPTVWLEGSGQNANAADTSTVSEAYSKMLTIFIPLLVDESSFFAHFMCFEVPALVPPGGTANGDKYDDTNDDDLGIMDIDDNDSKAGKSSGELAALNESLQDLLDGIQEDFYAVVDWAYKIDPLRCISMHGITERYLSGQKADAAGFVRLLLGDLESRVSMQFSRFVDEACHQIERNERNVRQVGVLSYIPRFATLATRMEQYIQGQSRDLVDQAYTKFVSIMFATLEKIAQTEPKYSDLFLLENYAAFQNSLYDLANVVPTLAKFYHQASEAYEQACTRHISMIIYNQFERLFQFARRIEDLMYTIAPEEIPFQLGLSKMDLRKVIKSSLSGLDKSIAGMYKKLQKNMTSEELLPSLWDKCKKEFLDKYEGFAQLVAKIYPTETILSSSLVNGPVNPQVRCTILQTVSFHGIIGAYLPVLALTSNSPIMDSTHHSNSFLRDDQTASQQLHYTILKQADISQRQLHEITEVCSTLCVSRAAAIILLRHCNWNTSKLFDKWFEEEDEVQKRLGLFKKTKTSPLVRTSSSDVCSFTCEICFETFVGGDRGISSNFCSHFYCGGCWGGYVSKSINNDGLGCLSLKCPHPSCGAAVGEDMIFLLADIDSDKGKFSRYLVRSYIEESYRKTKIKWCPAPGCDNAVDFVGGNKTNYDVSCLCSYIFCWNCSEEAHSPVKCETVAKWMSKNKNESENMNWILVNTKPCPQCKRPIEKNQGCNHMRCRAPCRFDFCWICLGEWSRSHLCNSYPEEVKSNASEKRKEMAKMSLDRYVHYYERWIANHDSKQKALQDFRLVQAVHLNKLDKKYRQTNPILSFVTEAWQEIIQCRRVLQWSYAYGFYIPENEDGKRRFFEYLQGEAECGLEKFHRCAEVELEEHVNADRSIEDFIKFRARVVQLTVVVRNYFKNLVRAMENDLSEIRSYGDYWSCDLCTYVNDSSATMGEGFWLSRTSMNNNNSYQSSLMMNPTLMNDRQTINLQSKKQSRIYITCKAYRSRNLPAHNASQDCMLRFIIDVWARTVECRQVRLFEHSQGHAEFGLERLDKCAESELQHFLVSDGEASHEEEKWMDYSDQSVYDDEDTGFVEEDEDDDNEAANEFGNVQEDNIDTDDQPKQNNSLLKEDDVWQQPSILLPQFNWSISRLNDEWFANEDETREKVGLLRKPVVQFNAADLITCKICFDEFSYGCGSVLSAVCGHPYCRECWTRYVSTAINDGPPCLLTRCPEPSCKAAVGPDLIGVVTAKEDHERYKHFLLRSYIEGHRKIKWCPAPNCQYAVQFNADGSGNYDVSCLCSNSFCWNCTVEIHRPVDCATAGKWTAKNKDERHNAKWILVNTKPCPKCKGPINKDGGFQFCWLCLCEFKKCHCHSYNRGNFVAEERGKKEAKKYLEKYIYYYERWANNISSKKKAMEDFNRLQSDEIQLFLKYNVNQFIIEAWQQIIEARQILRWSYAYGYYIPEDELLKLKLFEHLLGHAVFSLERLTNATANYFDKLVRALESGLSEINPNYGNYWACDRCTCTYINQGSATTCAVSLWTSSSVSCMIYLPCTLVAAGLAVAESLERRKIPAEERSTDPAKQARSSGVTRGMLLNFSSSPTCSIITTACPIFDFACETDCMLTHAGGA</sequence>
<keyword evidence="8" id="KW-0813">Transport</keyword>
<dbReference type="InterPro" id="IPR054694">
    <property type="entry name" value="Parkin-like_IBR"/>
</dbReference>
<evidence type="ECO:0000256" key="13">
    <source>
        <dbReference type="ARBA" id="ARBA00022771"/>
    </source>
</evidence>
<evidence type="ECO:0000256" key="6">
    <source>
        <dbReference type="ARBA" id="ARBA00006518"/>
    </source>
</evidence>
<dbReference type="Pfam" id="PF20654">
    <property type="entry name" value="Sec3_C-term"/>
    <property type="match status" value="1"/>
</dbReference>
<reference evidence="20 21" key="1">
    <citation type="submission" date="2018-10" db="EMBL/GenBank/DDBJ databases">
        <title>A high-quality apple genome assembly.</title>
        <authorList>
            <person name="Hu J."/>
        </authorList>
    </citation>
    <scope>NUCLEOTIDE SEQUENCE [LARGE SCALE GENOMIC DNA]</scope>
    <source>
        <strain evidence="21">cv. HFTH1</strain>
        <tissue evidence="20">Young leaf</tissue>
    </source>
</reference>
<dbReference type="InterPro" id="IPR002867">
    <property type="entry name" value="IBR_dom"/>
</dbReference>